<dbReference type="Proteomes" id="UP000016605">
    <property type="component" value="Unassembled WGS sequence"/>
</dbReference>
<evidence type="ECO:0000313" key="2">
    <source>
        <dbReference type="Proteomes" id="UP000016605"/>
    </source>
</evidence>
<accession>U2R4C2</accession>
<reference evidence="1 2" key="1">
    <citation type="submission" date="2013-08" db="EMBL/GenBank/DDBJ databases">
        <authorList>
            <person name="Weinstock G."/>
            <person name="Sodergren E."/>
            <person name="Wylie T."/>
            <person name="Fulton L."/>
            <person name="Fulton R."/>
            <person name="Fronick C."/>
            <person name="O'Laughlin M."/>
            <person name="Godfrey J."/>
            <person name="Miner T."/>
            <person name="Herter B."/>
            <person name="Appelbaum E."/>
            <person name="Cordes M."/>
            <person name="Lek S."/>
            <person name="Wollam A."/>
            <person name="Pepin K.H."/>
            <person name="Palsikar V.B."/>
            <person name="Mitreva M."/>
            <person name="Wilson R.K."/>
        </authorList>
    </citation>
    <scope>NUCLEOTIDE SEQUENCE [LARGE SCALE GENOMIC DNA]</scope>
    <source>
        <strain evidence="1 2">ATCC 14665</strain>
    </source>
</reference>
<dbReference type="PATRIC" id="fig|1358026.3.peg.2973"/>
<sequence>MAAMAQTAPEPFVVADAAAWRAWLDRHEDDSDGVWLVLAKKGTTEPTTLTYAEALDEALCSGWIDGQKRSFDAATFLQRFTPRRTASLWSERNIGLVAALTADGRMRPRGQAEIDRAKADGRWERAYAGASTAQVPDDLAAALSVSPAAAALFETLNGTNRYAVLHRLMTASNATTRANRLEKLVTMLERGETPYPQ</sequence>
<organism evidence="1 2">
    <name type="scientific">Leifsonia aquatica ATCC 14665</name>
    <dbReference type="NCBI Taxonomy" id="1358026"/>
    <lineage>
        <taxon>Bacteria</taxon>
        <taxon>Bacillati</taxon>
        <taxon>Actinomycetota</taxon>
        <taxon>Actinomycetes</taxon>
        <taxon>Micrococcales</taxon>
        <taxon>Microbacteriaceae</taxon>
        <taxon>Leifsonia</taxon>
    </lineage>
</organism>
<protein>
    <recommendedName>
        <fullName evidence="3">Bacteriocin-protection protein, YdeI/OmpD-associated family</fullName>
    </recommendedName>
</protein>
<evidence type="ECO:0008006" key="3">
    <source>
        <dbReference type="Google" id="ProtNLM"/>
    </source>
</evidence>
<dbReference type="HOGENOM" id="CLU_076645_1_1_11"/>
<dbReference type="Pfam" id="PF13376">
    <property type="entry name" value="OmdA"/>
    <property type="match status" value="1"/>
</dbReference>
<dbReference type="AlphaFoldDB" id="U2R4C2"/>
<comment type="caution">
    <text evidence="1">The sequence shown here is derived from an EMBL/GenBank/DDBJ whole genome shotgun (WGS) entry which is preliminary data.</text>
</comment>
<dbReference type="OrthoDB" id="9796999at2"/>
<name>U2R4C2_LEIAQ</name>
<dbReference type="EMBL" id="AWVQ01000523">
    <property type="protein sequence ID" value="ERK70110.1"/>
    <property type="molecule type" value="Genomic_DNA"/>
</dbReference>
<gene>
    <name evidence="1" type="ORF">N136_03551</name>
</gene>
<evidence type="ECO:0000313" key="1">
    <source>
        <dbReference type="EMBL" id="ERK70110.1"/>
    </source>
</evidence>
<proteinExistence type="predicted"/>